<dbReference type="PANTHER" id="PTHR12552">
    <property type="entry name" value="OLIGOPHRENIN 1"/>
    <property type="match status" value="1"/>
</dbReference>
<dbReference type="GO" id="GO:0007010">
    <property type="term" value="P:cytoskeleton organization"/>
    <property type="evidence" value="ECO:0007669"/>
    <property type="project" value="TreeGrafter"/>
</dbReference>
<dbReference type="InterPro" id="IPR001452">
    <property type="entry name" value="SH3_domain"/>
</dbReference>
<feature type="domain" description="PH" evidence="10">
    <location>
        <begin position="213"/>
        <end position="320"/>
    </location>
</feature>
<keyword evidence="2 6" id="KW-0728">SH3 domain</keyword>
<dbReference type="AlphaFoldDB" id="L8HRS6"/>
<evidence type="ECO:0000259" key="10">
    <source>
        <dbReference type="PROSITE" id="PS50003"/>
    </source>
</evidence>
<dbReference type="InterPro" id="IPR036028">
    <property type="entry name" value="SH3-like_dom_sf"/>
</dbReference>
<dbReference type="GO" id="GO:0010008">
    <property type="term" value="C:endosome membrane"/>
    <property type="evidence" value="ECO:0007669"/>
    <property type="project" value="UniProtKB-SubCell"/>
</dbReference>
<evidence type="ECO:0000259" key="11">
    <source>
        <dbReference type="PROSITE" id="PS50238"/>
    </source>
</evidence>
<dbReference type="CDD" id="cd01249">
    <property type="entry name" value="BAR-PH_GRAF_family"/>
    <property type="match status" value="1"/>
</dbReference>
<dbReference type="InterPro" id="IPR011993">
    <property type="entry name" value="PH-like_dom_sf"/>
</dbReference>
<feature type="compositionally biased region" description="Polar residues" evidence="8">
    <location>
        <begin position="639"/>
        <end position="661"/>
    </location>
</feature>
<dbReference type="Gene3D" id="2.30.29.30">
    <property type="entry name" value="Pleckstrin-homology domain (PH domain)/Phosphotyrosine-binding domain (PTB)"/>
    <property type="match status" value="1"/>
</dbReference>
<dbReference type="PROSITE" id="PS50238">
    <property type="entry name" value="RHOGAP"/>
    <property type="match status" value="1"/>
</dbReference>
<dbReference type="InterPro" id="IPR035485">
    <property type="entry name" value="GRAF2_SH3"/>
</dbReference>
<feature type="domain" description="Rho-GAP" evidence="11">
    <location>
        <begin position="358"/>
        <end position="538"/>
    </location>
</feature>
<evidence type="ECO:0000256" key="6">
    <source>
        <dbReference type="PROSITE-ProRule" id="PRU00192"/>
    </source>
</evidence>
<evidence type="ECO:0000256" key="1">
    <source>
        <dbReference type="ARBA" id="ARBA00004608"/>
    </source>
</evidence>
<dbReference type="InterPro" id="IPR000198">
    <property type="entry name" value="RhoGAP_dom"/>
</dbReference>
<dbReference type="SMART" id="SM00324">
    <property type="entry name" value="RhoGAP"/>
    <property type="match status" value="1"/>
</dbReference>
<dbReference type="SUPFAM" id="SSF103657">
    <property type="entry name" value="BAR/IMD domain-like"/>
    <property type="match status" value="1"/>
</dbReference>
<dbReference type="SUPFAM" id="SSF50729">
    <property type="entry name" value="PH domain-like"/>
    <property type="match status" value="1"/>
</dbReference>
<dbReference type="Gene3D" id="1.20.1270.60">
    <property type="entry name" value="Arfaptin homology (AH) domain/BAR domain"/>
    <property type="match status" value="1"/>
</dbReference>
<dbReference type="Proteomes" id="UP000011080">
    <property type="component" value="Unassembled WGS sequence"/>
</dbReference>
<evidence type="ECO:0000313" key="12">
    <source>
        <dbReference type="EMBL" id="ELR46034.1"/>
    </source>
</evidence>
<dbReference type="CDD" id="cd12065">
    <property type="entry name" value="SH3_GRAF2"/>
    <property type="match status" value="1"/>
</dbReference>
<keyword evidence="7" id="KW-0175">Coiled coil</keyword>
<dbReference type="GO" id="GO:0007165">
    <property type="term" value="P:signal transduction"/>
    <property type="evidence" value="ECO:0007669"/>
    <property type="project" value="InterPro"/>
</dbReference>
<evidence type="ECO:0000256" key="8">
    <source>
        <dbReference type="SAM" id="MobiDB-lite"/>
    </source>
</evidence>
<accession>L8HRS6</accession>
<evidence type="ECO:0000256" key="7">
    <source>
        <dbReference type="SAM" id="Coils"/>
    </source>
</evidence>
<dbReference type="SMART" id="SM00233">
    <property type="entry name" value="PH"/>
    <property type="match status" value="1"/>
</dbReference>
<dbReference type="PANTHER" id="PTHR12552:SF5">
    <property type="entry name" value="RHO GTPASE-ACTIVATING PROTEIN 10"/>
    <property type="match status" value="1"/>
</dbReference>
<proteinExistence type="predicted"/>
<dbReference type="Gene3D" id="2.30.30.40">
    <property type="entry name" value="SH3 Domains"/>
    <property type="match status" value="1"/>
</dbReference>
<dbReference type="GO" id="GO:0005829">
    <property type="term" value="C:cytosol"/>
    <property type="evidence" value="ECO:0007669"/>
    <property type="project" value="TreeGrafter"/>
</dbReference>
<feature type="region of interest" description="Disordered" evidence="8">
    <location>
        <begin position="540"/>
        <end position="673"/>
    </location>
</feature>
<sequence length="749" mass="84932">LSAAQRKFAHSLRDFKFEFIGDAETDDERCIDASLREFSNFLKNLEEQREIMALSVTETLIKPLEKFRKEQLGAVKEEKKKFDKETERNYSLIDKHLNLSAKKKDSHLQEADIQVEQNRQHFYELSLEYVCKLQEIQERKKFEFVEPMLSFFQGMFTFYHQGHELAKDFNHYKMELQINIQNTRNRFEGTRSEVEELMNKIRQNPKDHKRASQFTAEGYLYVQEKRPPPFGSSWVKHYCMYRKAAKKFTMIPFEHRSGGKLGDGEVFFLKECIRRHTDSIDRRFCFDVEAADRPGISLTMQAFSEEERKQWLEVLGGKEALFPSFNRAIIPRPEGSAQLDKMGFTILRKCIRAVETRVSSSHEVAKVLDPSKEIPGLISFRMHWLDLLVVKGTLESSPTRQFKSINSLALSLLHIDLFGNSELSFPCRSLPEPLMTYELHGDFIVPAKSGSPESRVNAIHFLVHKLPEKNKEMLDILVKHLTNVSNHSKQNLMTVANLGVVFGPTLMRPQEETVAAIMDLKFQNIVVEILIENHEKIFRTPPDATLPEPGPLSAPPNAPPRQSKRQGQRTKRPVAVYNLCLELEDGDRPSPPKEDTPPSSLDSLSSPSPTTATALGHPGPDRNHLLTDGGSFGDWAPTAPSQARSSAVQWLNPQSPTTPSCSPAVTPPSPKLPPVPLSLPATVADKPPESIISRKARAVYPCEAEHSSELSFEIGAIFEDVQTSREPGWLEGTLNGKRGLIPQNYVKLL</sequence>
<dbReference type="STRING" id="72004.ENSBMUP00000035814"/>
<dbReference type="InterPro" id="IPR047225">
    <property type="entry name" value="PH_GRAF"/>
</dbReference>
<evidence type="ECO:0000313" key="13">
    <source>
        <dbReference type="Proteomes" id="UP000011080"/>
    </source>
</evidence>
<dbReference type="GO" id="GO:0043066">
    <property type="term" value="P:negative regulation of apoptotic process"/>
    <property type="evidence" value="ECO:0007669"/>
    <property type="project" value="TreeGrafter"/>
</dbReference>
<evidence type="ECO:0000256" key="3">
    <source>
        <dbReference type="ARBA" id="ARBA00022468"/>
    </source>
</evidence>
<dbReference type="Gene3D" id="1.10.555.10">
    <property type="entry name" value="Rho GTPase activation protein"/>
    <property type="match status" value="1"/>
</dbReference>
<name>L8HRS6_9CETA</name>
<feature type="compositionally biased region" description="Basic residues" evidence="8">
    <location>
        <begin position="562"/>
        <end position="572"/>
    </location>
</feature>
<dbReference type="SUPFAM" id="SSF50044">
    <property type="entry name" value="SH3-domain"/>
    <property type="match status" value="1"/>
</dbReference>
<dbReference type="InterPro" id="IPR047234">
    <property type="entry name" value="GRAF_fam"/>
</dbReference>
<dbReference type="SUPFAM" id="SSF48350">
    <property type="entry name" value="GTPase activation domain, GAP"/>
    <property type="match status" value="1"/>
</dbReference>
<evidence type="ECO:0000259" key="9">
    <source>
        <dbReference type="PROSITE" id="PS50002"/>
    </source>
</evidence>
<feature type="non-terminal residue" evidence="12">
    <location>
        <position position="1"/>
    </location>
</feature>
<evidence type="ECO:0000256" key="2">
    <source>
        <dbReference type="ARBA" id="ARBA00022443"/>
    </source>
</evidence>
<keyword evidence="5" id="KW-0472">Membrane</keyword>
<dbReference type="InterPro" id="IPR027267">
    <property type="entry name" value="AH/BAR_dom_sf"/>
</dbReference>
<feature type="compositionally biased region" description="Low complexity" evidence="8">
    <location>
        <begin position="597"/>
        <end position="614"/>
    </location>
</feature>
<reference evidence="12 13" key="1">
    <citation type="journal article" date="2012" name="Nat. Genet.">
        <title>The yak genome and adaptation to life at high altitude.</title>
        <authorList>
            <person name="Qiu Q."/>
            <person name="Zhang G."/>
            <person name="Ma T."/>
            <person name="Qian W."/>
            <person name="Wang J."/>
            <person name="Ye Z."/>
            <person name="Cao C."/>
            <person name="Hu Q."/>
            <person name="Kim J."/>
            <person name="Larkin D.M."/>
            <person name="Auvil L."/>
            <person name="Capitanu B."/>
            <person name="Ma J."/>
            <person name="Lewin H.A."/>
            <person name="Qian X."/>
            <person name="Lang Y."/>
            <person name="Zhou R."/>
            <person name="Wang L."/>
            <person name="Wang K."/>
            <person name="Xia J."/>
            <person name="Liao S."/>
            <person name="Pan S."/>
            <person name="Lu X."/>
            <person name="Hou H."/>
            <person name="Wang Y."/>
            <person name="Zang X."/>
            <person name="Yin Y."/>
            <person name="Ma H."/>
            <person name="Zhang J."/>
            <person name="Wang Z."/>
            <person name="Zhang Y."/>
            <person name="Zhang D."/>
            <person name="Yonezawa T."/>
            <person name="Hasegawa M."/>
            <person name="Zhong Y."/>
            <person name="Liu W."/>
            <person name="Zhang Y."/>
            <person name="Huang Z."/>
            <person name="Zhang S."/>
            <person name="Long R."/>
            <person name="Yang H."/>
            <person name="Wang J."/>
            <person name="Lenstra J.A."/>
            <person name="Cooper D.N."/>
            <person name="Wu Y."/>
            <person name="Wang J."/>
            <person name="Shi P."/>
            <person name="Wang J."/>
            <person name="Liu J."/>
        </authorList>
    </citation>
    <scope>NUCLEOTIDE SEQUENCE [LARGE SCALE GENOMIC DNA]</scope>
    <source>
        <strain evidence="13">yakQH1</strain>
    </source>
</reference>
<feature type="compositionally biased region" description="Pro residues" evidence="8">
    <location>
        <begin position="548"/>
        <end position="559"/>
    </location>
</feature>
<dbReference type="Pfam" id="PF00169">
    <property type="entry name" value="PH"/>
    <property type="match status" value="1"/>
</dbReference>
<dbReference type="FunFam" id="2.30.30.40:FF:000055">
    <property type="entry name" value="rho GTPase-activating protein 26 isoform X1"/>
    <property type="match status" value="1"/>
</dbReference>
<dbReference type="Pfam" id="PF14604">
    <property type="entry name" value="SH3_9"/>
    <property type="match status" value="1"/>
</dbReference>
<dbReference type="InterPro" id="IPR008936">
    <property type="entry name" value="Rho_GTPase_activation_prot"/>
</dbReference>
<evidence type="ECO:0000256" key="4">
    <source>
        <dbReference type="ARBA" id="ARBA00022753"/>
    </source>
</evidence>
<dbReference type="FunFam" id="2.30.29.30:FF:000157">
    <property type="entry name" value="Putative rho GTPase-activating protein 10"/>
    <property type="match status" value="1"/>
</dbReference>
<gene>
    <name evidence="12" type="ORF">M91_03277</name>
</gene>
<feature type="coiled-coil region" evidence="7">
    <location>
        <begin position="173"/>
        <end position="200"/>
    </location>
</feature>
<dbReference type="PROSITE" id="PS50002">
    <property type="entry name" value="SH3"/>
    <property type="match status" value="1"/>
</dbReference>
<organism evidence="12 13">
    <name type="scientific">Bos mutus</name>
    <name type="common">wild yak</name>
    <dbReference type="NCBI Taxonomy" id="72004"/>
    <lineage>
        <taxon>Eukaryota</taxon>
        <taxon>Metazoa</taxon>
        <taxon>Chordata</taxon>
        <taxon>Craniata</taxon>
        <taxon>Vertebrata</taxon>
        <taxon>Euteleostomi</taxon>
        <taxon>Mammalia</taxon>
        <taxon>Eutheria</taxon>
        <taxon>Laurasiatheria</taxon>
        <taxon>Artiodactyla</taxon>
        <taxon>Ruminantia</taxon>
        <taxon>Pecora</taxon>
        <taxon>Bovidae</taxon>
        <taxon>Bovinae</taxon>
        <taxon>Bos</taxon>
    </lineage>
</organism>
<protein>
    <submittedName>
        <fullName evidence="12">Rho GTPase-activating protein 10</fullName>
    </submittedName>
</protein>
<dbReference type="Pfam" id="PF00620">
    <property type="entry name" value="RhoGAP"/>
    <property type="match status" value="1"/>
</dbReference>
<dbReference type="InterPro" id="IPR001849">
    <property type="entry name" value="PH_domain"/>
</dbReference>
<dbReference type="FunFam" id="1.20.1270.60:FF:000001">
    <property type="entry name" value="Rho GTPase-activating protein 26"/>
    <property type="match status" value="1"/>
</dbReference>
<dbReference type="InterPro" id="IPR004148">
    <property type="entry name" value="BAR_dom"/>
</dbReference>
<comment type="subcellular location">
    <subcellularLocation>
        <location evidence="1">Endosome membrane</location>
    </subcellularLocation>
</comment>
<dbReference type="EMBL" id="JH883701">
    <property type="protein sequence ID" value="ELR46034.1"/>
    <property type="molecule type" value="Genomic_DNA"/>
</dbReference>
<dbReference type="PROSITE" id="PS50003">
    <property type="entry name" value="PH_DOMAIN"/>
    <property type="match status" value="1"/>
</dbReference>
<dbReference type="Pfam" id="PF16746">
    <property type="entry name" value="BAR_3"/>
    <property type="match status" value="1"/>
</dbReference>
<evidence type="ECO:0000256" key="5">
    <source>
        <dbReference type="ARBA" id="ARBA00023136"/>
    </source>
</evidence>
<feature type="domain" description="SH3" evidence="9">
    <location>
        <begin position="691"/>
        <end position="749"/>
    </location>
</feature>
<dbReference type="SMART" id="SM00326">
    <property type="entry name" value="SH3"/>
    <property type="match status" value="1"/>
</dbReference>
<keyword evidence="4" id="KW-0967">Endosome</keyword>
<feature type="compositionally biased region" description="Basic and acidic residues" evidence="8">
    <location>
        <begin position="586"/>
        <end position="596"/>
    </location>
</feature>
<dbReference type="GO" id="GO:0005096">
    <property type="term" value="F:GTPase activator activity"/>
    <property type="evidence" value="ECO:0007669"/>
    <property type="project" value="UniProtKB-KW"/>
</dbReference>
<keyword evidence="3" id="KW-0343">GTPase activation</keyword>